<sequence>MAKLNYVELPVQSTATTKAFFAAAFGWDFTDFGDDYAATMTGQTDLGLNGDRSQWTAAPLAVIQVDDLEATEAAVTGAGGTITQPIFAFPGGRRFHFRDPNGNELAAMQPA</sequence>
<dbReference type="InterPro" id="IPR004360">
    <property type="entry name" value="Glyas_Fos-R_dOase_dom"/>
</dbReference>
<protein>
    <submittedName>
        <fullName evidence="2">VOC family protein</fullName>
    </submittedName>
</protein>
<dbReference type="PANTHER" id="PTHR33993">
    <property type="entry name" value="GLYOXALASE-RELATED"/>
    <property type="match status" value="1"/>
</dbReference>
<proteinExistence type="predicted"/>
<feature type="domain" description="VOC" evidence="1">
    <location>
        <begin position="3"/>
        <end position="110"/>
    </location>
</feature>
<dbReference type="SUPFAM" id="SSF54593">
    <property type="entry name" value="Glyoxalase/Bleomycin resistance protein/Dihydroxybiphenyl dioxygenase"/>
    <property type="match status" value="1"/>
</dbReference>
<dbReference type="RefSeq" id="WP_146571217.1">
    <property type="nucleotide sequence ID" value="NZ_CP042306.1"/>
</dbReference>
<evidence type="ECO:0000313" key="3">
    <source>
        <dbReference type="Proteomes" id="UP000315673"/>
    </source>
</evidence>
<name>A0A5B8LJ28_9SPHN</name>
<dbReference type="AlphaFoldDB" id="A0A5B8LJ28"/>
<organism evidence="2 3">
    <name type="scientific">Sphingomonas panacisoli</name>
    <dbReference type="NCBI Taxonomy" id="1813879"/>
    <lineage>
        <taxon>Bacteria</taxon>
        <taxon>Pseudomonadati</taxon>
        <taxon>Pseudomonadota</taxon>
        <taxon>Alphaproteobacteria</taxon>
        <taxon>Sphingomonadales</taxon>
        <taxon>Sphingomonadaceae</taxon>
        <taxon>Sphingomonas</taxon>
    </lineage>
</organism>
<dbReference type="Proteomes" id="UP000315673">
    <property type="component" value="Chromosome"/>
</dbReference>
<keyword evidence="3" id="KW-1185">Reference proteome</keyword>
<dbReference type="OrthoDB" id="9792323at2"/>
<dbReference type="PROSITE" id="PS51819">
    <property type="entry name" value="VOC"/>
    <property type="match status" value="1"/>
</dbReference>
<dbReference type="Gene3D" id="3.10.180.10">
    <property type="entry name" value="2,3-Dihydroxybiphenyl 1,2-Dioxygenase, domain 1"/>
    <property type="match status" value="1"/>
</dbReference>
<dbReference type="InterPro" id="IPR029068">
    <property type="entry name" value="Glyas_Bleomycin-R_OHBP_Dase"/>
</dbReference>
<dbReference type="EMBL" id="CP042306">
    <property type="protein sequence ID" value="QDZ07594.1"/>
    <property type="molecule type" value="Genomic_DNA"/>
</dbReference>
<evidence type="ECO:0000259" key="1">
    <source>
        <dbReference type="PROSITE" id="PS51819"/>
    </source>
</evidence>
<accession>A0A5B8LJ28</accession>
<evidence type="ECO:0000313" key="2">
    <source>
        <dbReference type="EMBL" id="QDZ07594.1"/>
    </source>
</evidence>
<dbReference type="InterPro" id="IPR037523">
    <property type="entry name" value="VOC_core"/>
</dbReference>
<reference evidence="2 3" key="1">
    <citation type="submission" date="2019-07" db="EMBL/GenBank/DDBJ databases">
        <title>Full genome sequence of Sphingomonas sp. 4R-6-7(HKS19).</title>
        <authorList>
            <person name="Im W.-T."/>
        </authorList>
    </citation>
    <scope>NUCLEOTIDE SEQUENCE [LARGE SCALE GENOMIC DNA]</scope>
    <source>
        <strain evidence="2 3">HKS19</strain>
    </source>
</reference>
<dbReference type="InterPro" id="IPR052164">
    <property type="entry name" value="Anthracycline_SecMetBiosynth"/>
</dbReference>
<dbReference type="PANTHER" id="PTHR33993:SF1">
    <property type="entry name" value="GLYOXALASE FAMILY PROTEIN"/>
    <property type="match status" value="1"/>
</dbReference>
<dbReference type="Pfam" id="PF00903">
    <property type="entry name" value="Glyoxalase"/>
    <property type="match status" value="1"/>
</dbReference>
<dbReference type="KEGG" id="spai:FPZ24_08910"/>
<gene>
    <name evidence="2" type="ORF">FPZ24_08910</name>
</gene>